<protein>
    <submittedName>
        <fullName evidence="1">Uncharacterized protein</fullName>
    </submittedName>
</protein>
<reference evidence="1" key="1">
    <citation type="journal article" date="2014" name="Arch. Virol.">
        <title>Complete genome sequence of Agrotis segetum granulovirus Shanghai strain.</title>
        <authorList>
            <person name="Zhang X."/>
            <person name="Liang Z."/>
            <person name="Yin X."/>
            <person name="Wang J."/>
            <person name="Shao X."/>
        </authorList>
    </citation>
    <scope>NUCLEOTIDE SEQUENCE</scope>
    <source>
        <strain evidence="1">L1</strain>
    </source>
</reference>
<gene>
    <name evidence="1" type="ORF">AsGV129</name>
</gene>
<proteinExistence type="predicted"/>
<name>A0A023MII9_GVAS</name>
<evidence type="ECO:0000313" key="1">
    <source>
        <dbReference type="EMBL" id="AHN92168.1"/>
    </source>
</evidence>
<sequence>MICKSIILIMFLSKTYGAFPPETFLGTKNGLMQAKAQTYEVILKIDKQYVSHVPKKSGNRLYLSTTSFSPLIMYVIKDGYVFRNAKYNDILCYMEYNGFRMLSFPKDRYMPQSCIFYMEIISGGEEKKELEYKLNKEKELCILSSDITAYNQQKLYVKINNVKRYLTIDEKGMKNEKDGSIFSFSYTDCLTSVEERNYNFICRILRRGGQYCAEGDRFVADHFRWKKELIDNLAETSFTDTTTTFYEDNSTSTTVFSVNAHQIPSSTYFWCDYVDMFCSNSSVRVTNTKTLLIILIFILFN</sequence>
<organism evidence="1">
    <name type="scientific">Agrotis segetum granulosis virus</name>
    <name type="common">AsGV</name>
    <name type="synonym">Agrotis segetum granulovirus</name>
    <dbReference type="NCBI Taxonomy" id="10464"/>
    <lineage>
        <taxon>Viruses</taxon>
        <taxon>Viruses incertae sedis</taxon>
        <taxon>Naldaviricetes</taxon>
        <taxon>Lefavirales</taxon>
        <taxon>Baculoviridae</taxon>
        <taxon>Betabaculovirus</taxon>
        <taxon>Betabaculovirus agsegetum</taxon>
    </lineage>
</organism>
<organismHost>
    <name type="scientific">Agrotis segetum</name>
    <name type="common">Turnip moth</name>
    <dbReference type="NCBI Taxonomy" id="47767"/>
</organismHost>
<dbReference type="EMBL" id="KC994902">
    <property type="protein sequence ID" value="AHN92168.1"/>
    <property type="molecule type" value="Genomic_DNA"/>
</dbReference>
<accession>A0A023MII9</accession>